<reference evidence="5 6" key="1">
    <citation type="submission" date="2023-03" db="EMBL/GenBank/DDBJ databases">
        <title>MT1 and MT2 Draft Genomes of Novel Species.</title>
        <authorList>
            <person name="Venkateswaran K."/>
        </authorList>
    </citation>
    <scope>NUCLEOTIDE SEQUENCE [LARGE SCALE GENOMIC DNA]</scope>
    <source>
        <strain evidence="5 6">IF8SW-P5</strain>
    </source>
</reference>
<dbReference type="Pfam" id="PF01451">
    <property type="entry name" value="LMWPc"/>
    <property type="match status" value="1"/>
</dbReference>
<evidence type="ECO:0000313" key="6">
    <source>
        <dbReference type="Proteomes" id="UP001630303"/>
    </source>
</evidence>
<sequence>MTFTVLAVCTGNVCRSPVAELQIAAALQSIAAVRVSSAGTHALVGSSVPETTLLMSREYGLDASQHRARQLTDELIRDADLIIAMAREHRRAVVEAVPAAVRRTFTLRELARIAAAAKDHPMEELTPQGGDLASTDALAVAVTHAAALRGRVGPVFDQRELDVEDPFGRSEETYRRSFEELIPAGAAVAAYLLAANAAA</sequence>
<dbReference type="InterPro" id="IPR036196">
    <property type="entry name" value="Ptyr_pPase_sf"/>
</dbReference>
<dbReference type="Gene3D" id="3.40.50.2300">
    <property type="match status" value="1"/>
</dbReference>
<gene>
    <name evidence="5" type="ORF">P5G46_11145</name>
</gene>
<dbReference type="Proteomes" id="UP001630303">
    <property type="component" value="Unassembled WGS sequence"/>
</dbReference>
<proteinExistence type="inferred from homology"/>
<evidence type="ECO:0000313" key="5">
    <source>
        <dbReference type="EMBL" id="MFM2721059.1"/>
    </source>
</evidence>
<name>A0ABW9GI28_9MICO</name>
<dbReference type="InterPro" id="IPR017867">
    <property type="entry name" value="Tyr_phospatase_low_mol_wt"/>
</dbReference>
<comment type="similarity">
    <text evidence="1">Belongs to the low molecular weight phosphotyrosine protein phosphatase family.</text>
</comment>
<feature type="domain" description="Phosphotyrosine protein phosphatase I" evidence="4">
    <location>
        <begin position="3"/>
        <end position="194"/>
    </location>
</feature>
<dbReference type="EMBL" id="JAROCE010000003">
    <property type="protein sequence ID" value="MFM2721059.1"/>
    <property type="molecule type" value="Genomic_DNA"/>
</dbReference>
<dbReference type="SMART" id="SM00226">
    <property type="entry name" value="LMWPc"/>
    <property type="match status" value="1"/>
</dbReference>
<evidence type="ECO:0000259" key="4">
    <source>
        <dbReference type="SMART" id="SM00226"/>
    </source>
</evidence>
<dbReference type="SUPFAM" id="SSF52788">
    <property type="entry name" value="Phosphotyrosine protein phosphatases I"/>
    <property type="match status" value="1"/>
</dbReference>
<dbReference type="RefSeq" id="WP_408905714.1">
    <property type="nucleotide sequence ID" value="NZ_JAROCE010000003.1"/>
</dbReference>
<organism evidence="5 6">
    <name type="scientific">Microbacterium mcarthurae</name>
    <dbReference type="NCBI Taxonomy" id="3035918"/>
    <lineage>
        <taxon>Bacteria</taxon>
        <taxon>Bacillati</taxon>
        <taxon>Actinomycetota</taxon>
        <taxon>Actinomycetes</taxon>
        <taxon>Micrococcales</taxon>
        <taxon>Microbacteriaceae</taxon>
        <taxon>Microbacterium</taxon>
    </lineage>
</organism>
<dbReference type="PRINTS" id="PR00719">
    <property type="entry name" value="LMWPTPASE"/>
</dbReference>
<evidence type="ECO:0000256" key="3">
    <source>
        <dbReference type="ARBA" id="ARBA00022912"/>
    </source>
</evidence>
<keyword evidence="6" id="KW-1185">Reference proteome</keyword>
<accession>A0ABW9GI28</accession>
<keyword evidence="3" id="KW-0904">Protein phosphatase</keyword>
<dbReference type="PANTHER" id="PTHR11717:SF31">
    <property type="entry name" value="LOW MOLECULAR WEIGHT PROTEIN-TYROSINE-PHOSPHATASE ETP-RELATED"/>
    <property type="match status" value="1"/>
</dbReference>
<evidence type="ECO:0000256" key="1">
    <source>
        <dbReference type="ARBA" id="ARBA00011063"/>
    </source>
</evidence>
<protein>
    <submittedName>
        <fullName evidence="5">Low molecular weight phosphatase family protein</fullName>
    </submittedName>
</protein>
<dbReference type="InterPro" id="IPR023485">
    <property type="entry name" value="Ptyr_pPase"/>
</dbReference>
<keyword evidence="2" id="KW-0378">Hydrolase</keyword>
<dbReference type="PANTHER" id="PTHR11717">
    <property type="entry name" value="LOW MOLECULAR WEIGHT PROTEIN TYROSINE PHOSPHATASE"/>
    <property type="match status" value="1"/>
</dbReference>
<dbReference type="InterPro" id="IPR050438">
    <property type="entry name" value="LMW_PTPase"/>
</dbReference>
<evidence type="ECO:0000256" key="2">
    <source>
        <dbReference type="ARBA" id="ARBA00022801"/>
    </source>
</evidence>
<comment type="caution">
    <text evidence="5">The sequence shown here is derived from an EMBL/GenBank/DDBJ whole genome shotgun (WGS) entry which is preliminary data.</text>
</comment>